<feature type="domain" description="AB hydrolase-1" evidence="3">
    <location>
        <begin position="50"/>
        <end position="277"/>
    </location>
</feature>
<dbReference type="PRINTS" id="PR00111">
    <property type="entry name" value="ABHYDROLASE"/>
</dbReference>
<keyword evidence="7" id="KW-1185">Reference proteome</keyword>
<dbReference type="InterPro" id="IPR029058">
    <property type="entry name" value="AB_hydrolase_fold"/>
</dbReference>
<dbReference type="GO" id="GO:0016020">
    <property type="term" value="C:membrane"/>
    <property type="evidence" value="ECO:0007669"/>
    <property type="project" value="TreeGrafter"/>
</dbReference>
<dbReference type="PANTHER" id="PTHR43798:SF31">
    <property type="entry name" value="AB HYDROLASE SUPERFAMILY PROTEIN YCLE"/>
    <property type="match status" value="1"/>
</dbReference>
<evidence type="ECO:0000313" key="5">
    <source>
        <dbReference type="EMBL" id="RCW37731.1"/>
    </source>
</evidence>
<reference evidence="5 6" key="1">
    <citation type="submission" date="2018-07" db="EMBL/GenBank/DDBJ databases">
        <title>Freshwater and sediment microbial communities from various areas in North America, analyzing microbe dynamics in response to fracking.</title>
        <authorList>
            <person name="Lamendella R."/>
        </authorList>
    </citation>
    <scope>NUCLEOTIDE SEQUENCE [LARGE SCALE GENOMIC DNA]</scope>
    <source>
        <strain evidence="5 6">114E</strain>
        <strain evidence="4 7">114E_o</strain>
    </source>
</reference>
<feature type="chain" id="PRO_5030068074" evidence="2">
    <location>
        <begin position="22"/>
        <end position="294"/>
    </location>
</feature>
<dbReference type="Proteomes" id="UP000253065">
    <property type="component" value="Unassembled WGS sequence"/>
</dbReference>
<evidence type="ECO:0000313" key="4">
    <source>
        <dbReference type="EMBL" id="RBP76885.1"/>
    </source>
</evidence>
<evidence type="ECO:0000256" key="2">
    <source>
        <dbReference type="SAM" id="SignalP"/>
    </source>
</evidence>
<feature type="signal peptide" evidence="2">
    <location>
        <begin position="1"/>
        <end position="21"/>
    </location>
</feature>
<sequence>MRRSIVLVVLSFLLLTGCASHQIPVRHKVALSSDSERIAYDVVGSGKTALVFIHGWSCDGRYWQQQIPAFAGDYQVITVDLAGHGHSSVGRSDYSMVAFAHDVKAIVDQERIERAILVGHSMGGAVIAEAARLMPARVVGVIGVDTLQNVAERIPQSVVDEMAQPFEADFTTAVKDFVAPMFPEGADEPLVSWVKEDMSSAPKAIALNAFRNYLERYVTGESATAFDDVRVPVISINARLWPTAVEENRKHIDDYQLMYIEDAGHFPMLERPEAFNELLKQAIDSIEEKGSKPI</sequence>
<proteinExistence type="predicted"/>
<name>A0A368VFF4_MARNT</name>
<gene>
    <name evidence="5" type="ORF">DET51_10167</name>
    <name evidence="4" type="ORF">DET64_10168</name>
</gene>
<dbReference type="InterPro" id="IPR050266">
    <property type="entry name" value="AB_hydrolase_sf"/>
</dbReference>
<evidence type="ECO:0000313" key="7">
    <source>
        <dbReference type="Proteomes" id="UP000253065"/>
    </source>
</evidence>
<evidence type="ECO:0000259" key="3">
    <source>
        <dbReference type="Pfam" id="PF12697"/>
    </source>
</evidence>
<evidence type="ECO:0000256" key="1">
    <source>
        <dbReference type="ARBA" id="ARBA00022801"/>
    </source>
</evidence>
<keyword evidence="2" id="KW-0732">Signal</keyword>
<dbReference type="PROSITE" id="PS51257">
    <property type="entry name" value="PROKAR_LIPOPROTEIN"/>
    <property type="match status" value="1"/>
</dbReference>
<evidence type="ECO:0000313" key="6">
    <source>
        <dbReference type="Proteomes" id="UP000252795"/>
    </source>
</evidence>
<dbReference type="InterPro" id="IPR000073">
    <property type="entry name" value="AB_hydrolase_1"/>
</dbReference>
<dbReference type="GO" id="GO:0016787">
    <property type="term" value="F:hydrolase activity"/>
    <property type="evidence" value="ECO:0007669"/>
    <property type="project" value="UniProtKB-KW"/>
</dbReference>
<organism evidence="5 6">
    <name type="scientific">Marinobacter nauticus</name>
    <name type="common">Marinobacter hydrocarbonoclasticus</name>
    <name type="synonym">Marinobacter aquaeolei</name>
    <dbReference type="NCBI Taxonomy" id="2743"/>
    <lineage>
        <taxon>Bacteria</taxon>
        <taxon>Pseudomonadati</taxon>
        <taxon>Pseudomonadota</taxon>
        <taxon>Gammaproteobacteria</taxon>
        <taxon>Pseudomonadales</taxon>
        <taxon>Marinobacteraceae</taxon>
        <taxon>Marinobacter</taxon>
    </lineage>
</organism>
<dbReference type="AlphaFoldDB" id="A0A368VFF4"/>
<dbReference type="EMBL" id="QPJB01000001">
    <property type="protein sequence ID" value="RCW37731.1"/>
    <property type="molecule type" value="Genomic_DNA"/>
</dbReference>
<dbReference type="SUPFAM" id="SSF53474">
    <property type="entry name" value="alpha/beta-Hydrolases"/>
    <property type="match status" value="1"/>
</dbReference>
<dbReference type="Gene3D" id="3.40.50.1820">
    <property type="entry name" value="alpha/beta hydrolase"/>
    <property type="match status" value="1"/>
</dbReference>
<dbReference type="RefSeq" id="WP_113878838.1">
    <property type="nucleotide sequence ID" value="NZ_QNSA01000001.1"/>
</dbReference>
<protein>
    <submittedName>
        <fullName evidence="5">Pimeloyl-ACP methyl ester carboxylesterase</fullName>
    </submittedName>
</protein>
<dbReference type="PANTHER" id="PTHR43798">
    <property type="entry name" value="MONOACYLGLYCEROL LIPASE"/>
    <property type="match status" value="1"/>
</dbReference>
<dbReference type="Proteomes" id="UP000252795">
    <property type="component" value="Unassembled WGS sequence"/>
</dbReference>
<accession>A0A368VFF4</accession>
<dbReference type="EMBL" id="QNSA01000001">
    <property type="protein sequence ID" value="RBP76885.1"/>
    <property type="molecule type" value="Genomic_DNA"/>
</dbReference>
<keyword evidence="1" id="KW-0378">Hydrolase</keyword>
<comment type="caution">
    <text evidence="5">The sequence shown here is derived from an EMBL/GenBank/DDBJ whole genome shotgun (WGS) entry which is preliminary data.</text>
</comment>
<dbReference type="Pfam" id="PF12697">
    <property type="entry name" value="Abhydrolase_6"/>
    <property type="match status" value="1"/>
</dbReference>